<dbReference type="RefSeq" id="WP_200798033.1">
    <property type="nucleotide sequence ID" value="NZ_FTOQ01000003.1"/>
</dbReference>
<dbReference type="AlphaFoldDB" id="A0A1N7LTZ4"/>
<dbReference type="Proteomes" id="UP000186684">
    <property type="component" value="Unassembled WGS sequence"/>
</dbReference>
<proteinExistence type="predicted"/>
<keyword evidence="1" id="KW-0732">Signal</keyword>
<evidence type="ECO:0000256" key="1">
    <source>
        <dbReference type="SAM" id="SignalP"/>
    </source>
</evidence>
<organism evidence="2 3">
    <name type="scientific">Roseivivax lentus</name>
    <dbReference type="NCBI Taxonomy" id="633194"/>
    <lineage>
        <taxon>Bacteria</taxon>
        <taxon>Pseudomonadati</taxon>
        <taxon>Pseudomonadota</taxon>
        <taxon>Alphaproteobacteria</taxon>
        <taxon>Rhodobacterales</taxon>
        <taxon>Roseobacteraceae</taxon>
        <taxon>Roseivivax</taxon>
    </lineage>
</organism>
<evidence type="ECO:0000313" key="3">
    <source>
        <dbReference type="Proteomes" id="UP000186684"/>
    </source>
</evidence>
<feature type="chain" id="PRO_5012568833" description="Lipoprotein" evidence="1">
    <location>
        <begin position="19"/>
        <end position="48"/>
    </location>
</feature>
<dbReference type="STRING" id="633194.SAMN05421759_103152"/>
<dbReference type="PROSITE" id="PS51257">
    <property type="entry name" value="PROKAR_LIPOPROTEIN"/>
    <property type="match status" value="1"/>
</dbReference>
<reference evidence="3" key="1">
    <citation type="submission" date="2017-01" db="EMBL/GenBank/DDBJ databases">
        <authorList>
            <person name="Varghese N."/>
            <person name="Submissions S."/>
        </authorList>
    </citation>
    <scope>NUCLEOTIDE SEQUENCE [LARGE SCALE GENOMIC DNA]</scope>
    <source>
        <strain evidence="3">DSM 29430</strain>
    </source>
</reference>
<sequence>MSKSIKLLALFGFVTTLAACGQQSTEEEFIIVEPEPISVEPVYTGKYK</sequence>
<keyword evidence="3" id="KW-1185">Reference proteome</keyword>
<protein>
    <recommendedName>
        <fullName evidence="4">Lipoprotein</fullName>
    </recommendedName>
</protein>
<name>A0A1N7LTZ4_9RHOB</name>
<dbReference type="EMBL" id="FTOQ01000003">
    <property type="protein sequence ID" value="SIS77242.1"/>
    <property type="molecule type" value="Genomic_DNA"/>
</dbReference>
<evidence type="ECO:0000313" key="2">
    <source>
        <dbReference type="EMBL" id="SIS77242.1"/>
    </source>
</evidence>
<gene>
    <name evidence="2" type="ORF">SAMN05421759_103152</name>
</gene>
<accession>A0A1N7LTZ4</accession>
<feature type="signal peptide" evidence="1">
    <location>
        <begin position="1"/>
        <end position="18"/>
    </location>
</feature>
<evidence type="ECO:0008006" key="4">
    <source>
        <dbReference type="Google" id="ProtNLM"/>
    </source>
</evidence>